<accession>A0A4C1W6I7</accession>
<organism evidence="1 2">
    <name type="scientific">Eumeta variegata</name>
    <name type="common">Bagworm moth</name>
    <name type="synonym">Eumeta japonica</name>
    <dbReference type="NCBI Taxonomy" id="151549"/>
    <lineage>
        <taxon>Eukaryota</taxon>
        <taxon>Metazoa</taxon>
        <taxon>Ecdysozoa</taxon>
        <taxon>Arthropoda</taxon>
        <taxon>Hexapoda</taxon>
        <taxon>Insecta</taxon>
        <taxon>Pterygota</taxon>
        <taxon>Neoptera</taxon>
        <taxon>Endopterygota</taxon>
        <taxon>Lepidoptera</taxon>
        <taxon>Glossata</taxon>
        <taxon>Ditrysia</taxon>
        <taxon>Tineoidea</taxon>
        <taxon>Psychidae</taxon>
        <taxon>Oiketicinae</taxon>
        <taxon>Eumeta</taxon>
    </lineage>
</organism>
<reference evidence="1 2" key="1">
    <citation type="journal article" date="2019" name="Commun. Biol.">
        <title>The bagworm genome reveals a unique fibroin gene that provides high tensile strength.</title>
        <authorList>
            <person name="Kono N."/>
            <person name="Nakamura H."/>
            <person name="Ohtoshi R."/>
            <person name="Tomita M."/>
            <person name="Numata K."/>
            <person name="Arakawa K."/>
        </authorList>
    </citation>
    <scope>NUCLEOTIDE SEQUENCE [LARGE SCALE GENOMIC DNA]</scope>
</reference>
<dbReference type="AlphaFoldDB" id="A0A4C1W6I7"/>
<sequence>MERRYSLQRYRSIKEIARDVTAISAPPRKPPPRNFLTVASENGFLWRVGKMMDSICSDLFIAARASQVGAGV</sequence>
<dbReference type="EMBL" id="BGZK01000470">
    <property type="protein sequence ID" value="GBP45745.1"/>
    <property type="molecule type" value="Genomic_DNA"/>
</dbReference>
<evidence type="ECO:0000313" key="1">
    <source>
        <dbReference type="EMBL" id="GBP45745.1"/>
    </source>
</evidence>
<name>A0A4C1W6I7_EUMVA</name>
<gene>
    <name evidence="1" type="ORF">EVAR_44973_1</name>
</gene>
<keyword evidence="2" id="KW-1185">Reference proteome</keyword>
<comment type="caution">
    <text evidence="1">The sequence shown here is derived from an EMBL/GenBank/DDBJ whole genome shotgun (WGS) entry which is preliminary data.</text>
</comment>
<evidence type="ECO:0000313" key="2">
    <source>
        <dbReference type="Proteomes" id="UP000299102"/>
    </source>
</evidence>
<protein>
    <submittedName>
        <fullName evidence="1">Uncharacterized protein</fullName>
    </submittedName>
</protein>
<dbReference type="Proteomes" id="UP000299102">
    <property type="component" value="Unassembled WGS sequence"/>
</dbReference>
<proteinExistence type="predicted"/>